<dbReference type="InterPro" id="IPR039365">
    <property type="entry name" value="IS701-like"/>
</dbReference>
<gene>
    <name evidence="2" type="ORF">CLMAG_54760</name>
</gene>
<dbReference type="OrthoDB" id="2519014at2"/>
<dbReference type="NCBIfam" id="NF033540">
    <property type="entry name" value="transpos_IS701"/>
    <property type="match status" value="1"/>
</dbReference>
<feature type="domain" description="Transposase IS701-like DDE" evidence="1">
    <location>
        <begin position="31"/>
        <end position="229"/>
    </location>
</feature>
<dbReference type="AlphaFoldDB" id="A0A161WRB7"/>
<proteinExistence type="predicted"/>
<dbReference type="Proteomes" id="UP000076603">
    <property type="component" value="Unassembled WGS sequence"/>
</dbReference>
<dbReference type="SUPFAM" id="SSF53098">
    <property type="entry name" value="Ribonuclease H-like"/>
    <property type="match status" value="1"/>
</dbReference>
<sequence>MPNKFINYSISTNNELYNYLNDVNYGISKPQFHHITTIINGLINLDGTKSLLKISEHILTAKSSSSIYRFLSRSKWDDRLIDRNRINYLKLYFDKIIKPKSAGFLVIDDTVNPKEQAKKMQGLSYNYCHAEGKSIWFHCVVTSNFVAGDMSIPLNYKPYLSKENCKIYDKTFMGKSDIALDFINSFEKPSNWDKIYCLVDSWYTSEKLINGCFIKGFNLIGALKSNRKISPLVITMQIKEFAKYINPATLDVVTIEGTDYRVYRYEGKVSKIENALALICYEVDGDSFKDPVYLMSTDIELSSETVIKYYLNRWSIETNYKYLKSHLGFDEYKVQGILSIERYFLITFLAINFLEIYRLYHIKELETIGDAIRSVKSLAAKDLVRFVYEQAKNNVPIETVFTKLKLVS</sequence>
<comment type="caution">
    <text evidence="2">The sequence shown here is derived from an EMBL/GenBank/DDBJ whole genome shotgun (WGS) entry which is preliminary data.</text>
</comment>
<evidence type="ECO:0000313" key="2">
    <source>
        <dbReference type="EMBL" id="KZL89258.1"/>
    </source>
</evidence>
<dbReference type="EMBL" id="LWAE01000010">
    <property type="protein sequence ID" value="KZL89258.1"/>
    <property type="molecule type" value="Genomic_DNA"/>
</dbReference>
<reference evidence="2 3" key="1">
    <citation type="submission" date="2016-04" db="EMBL/GenBank/DDBJ databases">
        <title>Genome sequence of Clostridium magnum DSM 2767.</title>
        <authorList>
            <person name="Poehlein A."/>
            <person name="Uhlig R."/>
            <person name="Fischer R."/>
            <person name="Bahl H."/>
            <person name="Daniel R."/>
        </authorList>
    </citation>
    <scope>NUCLEOTIDE SEQUENCE [LARGE SCALE GENOMIC DNA]</scope>
    <source>
        <strain evidence="2 3">DSM 2767</strain>
    </source>
</reference>
<dbReference type="PATRIC" id="fig|1121326.3.peg.5545"/>
<dbReference type="Pfam" id="PF13546">
    <property type="entry name" value="DDE_5"/>
    <property type="match status" value="1"/>
</dbReference>
<protein>
    <submittedName>
        <fullName evidence="2">Transposase DDE domain protein</fullName>
    </submittedName>
</protein>
<dbReference type="InterPro" id="IPR012337">
    <property type="entry name" value="RNaseH-like_sf"/>
</dbReference>
<keyword evidence="3" id="KW-1185">Reference proteome</keyword>
<organism evidence="2 3">
    <name type="scientific">Clostridium magnum DSM 2767</name>
    <dbReference type="NCBI Taxonomy" id="1121326"/>
    <lineage>
        <taxon>Bacteria</taxon>
        <taxon>Bacillati</taxon>
        <taxon>Bacillota</taxon>
        <taxon>Clostridia</taxon>
        <taxon>Eubacteriales</taxon>
        <taxon>Clostridiaceae</taxon>
        <taxon>Clostridium</taxon>
    </lineage>
</organism>
<dbReference type="STRING" id="1121326.CLMAG_54760"/>
<dbReference type="InterPro" id="IPR038721">
    <property type="entry name" value="IS701-like_DDE_dom"/>
</dbReference>
<evidence type="ECO:0000313" key="3">
    <source>
        <dbReference type="Proteomes" id="UP000076603"/>
    </source>
</evidence>
<dbReference type="PANTHER" id="PTHR33627">
    <property type="entry name" value="TRANSPOSASE"/>
    <property type="match status" value="1"/>
</dbReference>
<accession>A0A161WRB7</accession>
<name>A0A161WRB7_9CLOT</name>
<evidence type="ECO:0000259" key="1">
    <source>
        <dbReference type="Pfam" id="PF13546"/>
    </source>
</evidence>
<dbReference type="PANTHER" id="PTHR33627:SF1">
    <property type="entry name" value="TRANSPOSASE"/>
    <property type="match status" value="1"/>
</dbReference>
<dbReference type="RefSeq" id="WP_066629830.1">
    <property type="nucleotide sequence ID" value="NZ_FQXL01000041.1"/>
</dbReference>